<reference evidence="13 14" key="1">
    <citation type="submission" date="2017-09" db="EMBL/GenBank/DDBJ databases">
        <title>Depth-based differentiation of microbial function through sediment-hosted aquifers and enrichment of novel symbionts in the deep terrestrial subsurface.</title>
        <authorList>
            <person name="Probst A.J."/>
            <person name="Ladd B."/>
            <person name="Jarett J.K."/>
            <person name="Geller-Mcgrath D.E."/>
            <person name="Sieber C.M."/>
            <person name="Emerson J.B."/>
            <person name="Anantharaman K."/>
            <person name="Thomas B.C."/>
            <person name="Malmstrom R."/>
            <person name="Stieglmeier M."/>
            <person name="Klingl A."/>
            <person name="Woyke T."/>
            <person name="Ryan C.M."/>
            <person name="Banfield J.F."/>
        </authorList>
    </citation>
    <scope>NUCLEOTIDE SEQUENCE [LARGE SCALE GENOMIC DNA]</scope>
    <source>
        <strain evidence="13">CG23_combo_of_CG06-09_8_20_14_all_39_17</strain>
    </source>
</reference>
<dbReference type="HAMAP" id="MF_01463_B">
    <property type="entry name" value="SecD_B"/>
    <property type="match status" value="1"/>
</dbReference>
<keyword evidence="2 9" id="KW-0813">Transport</keyword>
<dbReference type="Gene3D" id="3.30.70.3400">
    <property type="match status" value="1"/>
</dbReference>
<dbReference type="PRINTS" id="PR00702">
    <property type="entry name" value="ACRIFLAVINRP"/>
</dbReference>
<dbReference type="InterPro" id="IPR001036">
    <property type="entry name" value="Acrflvin-R"/>
</dbReference>
<comment type="caution">
    <text evidence="13">The sequence shown here is derived from an EMBL/GenBank/DDBJ whole genome shotgun (WGS) entry which is preliminary data.</text>
</comment>
<proteinExistence type="inferred from homology"/>
<dbReference type="Gene3D" id="1.20.1640.10">
    <property type="entry name" value="Multidrug efflux transporter AcrB transmembrane domain"/>
    <property type="match status" value="1"/>
</dbReference>
<evidence type="ECO:0000313" key="13">
    <source>
        <dbReference type="EMBL" id="PIP22989.1"/>
    </source>
</evidence>
<evidence type="ECO:0000256" key="6">
    <source>
        <dbReference type="ARBA" id="ARBA00022989"/>
    </source>
</evidence>
<name>A0A2G9YUX9_9BACT</name>
<feature type="transmembrane region" description="Helical" evidence="9">
    <location>
        <begin position="414"/>
        <end position="431"/>
    </location>
</feature>
<dbReference type="GO" id="GO:0006605">
    <property type="term" value="P:protein targeting"/>
    <property type="evidence" value="ECO:0007669"/>
    <property type="project" value="UniProtKB-UniRule"/>
</dbReference>
<gene>
    <name evidence="9 13" type="primary">secD</name>
    <name evidence="13" type="ORF">COX37_01105</name>
</gene>
<dbReference type="GO" id="GO:0065002">
    <property type="term" value="P:intracellular protein transmembrane transport"/>
    <property type="evidence" value="ECO:0007669"/>
    <property type="project" value="UniProtKB-UniRule"/>
</dbReference>
<comment type="function">
    <text evidence="9">Part of the Sec protein translocase complex. Interacts with the SecYEG preprotein conducting channel. SecDF uses the proton motive force (PMF) to complete protein translocation after the ATP-dependent function of SecA.</text>
</comment>
<evidence type="ECO:0000256" key="1">
    <source>
        <dbReference type="ARBA" id="ARBA00004651"/>
    </source>
</evidence>
<evidence type="ECO:0000256" key="4">
    <source>
        <dbReference type="ARBA" id="ARBA00022692"/>
    </source>
</evidence>
<dbReference type="GO" id="GO:0015450">
    <property type="term" value="F:protein-transporting ATPase activity"/>
    <property type="evidence" value="ECO:0007669"/>
    <property type="project" value="InterPro"/>
</dbReference>
<comment type="similarity">
    <text evidence="9">Belongs to the SecD/SecF family. SecD subfamily.</text>
</comment>
<keyword evidence="3 9" id="KW-1003">Cell membrane</keyword>
<dbReference type="InterPro" id="IPR054384">
    <property type="entry name" value="SecDF_P1_head"/>
</dbReference>
<feature type="transmembrane region" description="Helical" evidence="9">
    <location>
        <begin position="334"/>
        <end position="354"/>
    </location>
</feature>
<evidence type="ECO:0000256" key="5">
    <source>
        <dbReference type="ARBA" id="ARBA00022927"/>
    </source>
</evidence>
<evidence type="ECO:0000259" key="10">
    <source>
        <dbReference type="Pfam" id="PF02355"/>
    </source>
</evidence>
<accession>A0A2G9YUX9</accession>
<dbReference type="Pfam" id="PF07549">
    <property type="entry name" value="Sec_GG"/>
    <property type="match status" value="1"/>
</dbReference>
<dbReference type="Proteomes" id="UP000229976">
    <property type="component" value="Unassembled WGS sequence"/>
</dbReference>
<dbReference type="EMBL" id="PCRO01000014">
    <property type="protein sequence ID" value="PIP22989.1"/>
    <property type="molecule type" value="Genomic_DNA"/>
</dbReference>
<dbReference type="InterPro" id="IPR055344">
    <property type="entry name" value="SecD_SecF_C_bact"/>
</dbReference>
<evidence type="ECO:0000256" key="8">
    <source>
        <dbReference type="ARBA" id="ARBA00023136"/>
    </source>
</evidence>
<dbReference type="InterPro" id="IPR005791">
    <property type="entry name" value="SecD"/>
</dbReference>
<dbReference type="SUPFAM" id="SSF82866">
    <property type="entry name" value="Multidrug efflux transporter AcrB transmembrane domain"/>
    <property type="match status" value="1"/>
</dbReference>
<dbReference type="InterPro" id="IPR022646">
    <property type="entry name" value="SecD/SecF_CS"/>
</dbReference>
<feature type="domain" description="SecDF P1 head subdomain" evidence="12">
    <location>
        <begin position="190"/>
        <end position="288"/>
    </location>
</feature>
<feature type="transmembrane region" description="Helical" evidence="9">
    <location>
        <begin position="311"/>
        <end position="329"/>
    </location>
</feature>
<dbReference type="PANTHER" id="PTHR30081">
    <property type="entry name" value="PROTEIN-EXPORT MEMBRANE PROTEIN SEC"/>
    <property type="match status" value="1"/>
</dbReference>
<dbReference type="PANTHER" id="PTHR30081:SF1">
    <property type="entry name" value="PROTEIN TRANSLOCASE SUBUNIT SECD"/>
    <property type="match status" value="1"/>
</dbReference>
<evidence type="ECO:0000256" key="2">
    <source>
        <dbReference type="ARBA" id="ARBA00022448"/>
    </source>
</evidence>
<dbReference type="GO" id="GO:0005886">
    <property type="term" value="C:plasma membrane"/>
    <property type="evidence" value="ECO:0007669"/>
    <property type="project" value="UniProtKB-SubCell"/>
</dbReference>
<dbReference type="InterPro" id="IPR048631">
    <property type="entry name" value="SecD_1st"/>
</dbReference>
<dbReference type="NCBIfam" id="TIGR00916">
    <property type="entry name" value="2A0604s01"/>
    <property type="match status" value="1"/>
</dbReference>
<keyword evidence="4 9" id="KW-0812">Transmembrane</keyword>
<dbReference type="InterPro" id="IPR022813">
    <property type="entry name" value="SecD/SecF_arch_bac"/>
</dbReference>
<keyword evidence="6 9" id="KW-1133">Transmembrane helix</keyword>
<feature type="transmembrane region" description="Helical" evidence="9">
    <location>
        <begin position="437"/>
        <end position="457"/>
    </location>
</feature>
<feature type="domain" description="Protein export membrane protein SecD/SecF C-terminal" evidence="10">
    <location>
        <begin position="291"/>
        <end position="460"/>
    </location>
</feature>
<evidence type="ECO:0000256" key="9">
    <source>
        <dbReference type="HAMAP-Rule" id="MF_01463"/>
    </source>
</evidence>
<sequence length="473" mass="52584">MKKGAIYITIFLIFAVTLFATCFDFPAYFNQGVDYFNNFSAKGGPASGWNFKLIVPHIPDSAFKLGLDLQGGVHLVYQADLSGVEEKDRSSSMDGLRDVIERRVNLFGVQEPVVQLEGERLIIELAGIKDTNQAIKMIGETPYLEFKEQRPADELKKIEDKGKELEGKKTMEEIQQVPDWQVAFEDSFMSASTPLTGKYLKKAEVGFDNNTMKPMILLQFDDEGAKIFKELTARNIGKPLAIYLDYQLTQAPIVQVEIPDGKAQITGDFKVEEVKQRVRELNAGALPIPISLLSQQSVGPTLGAISLEKSLKAGMIGFLIVILFMIIFYRAPGLLASLALGIYVVLLLAIFKLIPVTLTLAGIGGFILSIGMAVDANVLIFSRMREELREGKSFGIAIEEGFNRAWPAIRDSNLTTLIVAFLLFTLGTSFVKGFAMTLSFGILLSMFSAIFVTKNFLKVFIETKLERIKWLWI</sequence>
<evidence type="ECO:0000259" key="12">
    <source>
        <dbReference type="Pfam" id="PF22599"/>
    </source>
</evidence>
<dbReference type="GO" id="GO:0043952">
    <property type="term" value="P:protein transport by the Sec complex"/>
    <property type="evidence" value="ECO:0007669"/>
    <property type="project" value="UniProtKB-UniRule"/>
</dbReference>
<keyword evidence="7 9" id="KW-0811">Translocation</keyword>
<evidence type="ECO:0000313" key="14">
    <source>
        <dbReference type="Proteomes" id="UP000229976"/>
    </source>
</evidence>
<feature type="transmembrane region" description="Helical" evidence="9">
    <location>
        <begin position="360"/>
        <end position="382"/>
    </location>
</feature>
<comment type="caution">
    <text evidence="9">Lacks conserved residue(s) required for the propagation of feature annotation.</text>
</comment>
<keyword evidence="5 9" id="KW-0653">Protein transport</keyword>
<dbReference type="NCBIfam" id="TIGR01129">
    <property type="entry name" value="secD"/>
    <property type="match status" value="1"/>
</dbReference>
<comment type="subcellular location">
    <subcellularLocation>
        <location evidence="1 9">Cell membrane</location>
        <topology evidence="1 9">Multi-pass membrane protein</topology>
    </subcellularLocation>
</comment>
<evidence type="ECO:0000259" key="11">
    <source>
        <dbReference type="Pfam" id="PF21760"/>
    </source>
</evidence>
<evidence type="ECO:0000256" key="3">
    <source>
        <dbReference type="ARBA" id="ARBA00022475"/>
    </source>
</evidence>
<protein>
    <recommendedName>
        <fullName evidence="9">Protein translocase subunit SecD</fullName>
    </recommendedName>
</protein>
<evidence type="ECO:0000256" key="7">
    <source>
        <dbReference type="ARBA" id="ARBA00023010"/>
    </source>
</evidence>
<dbReference type="Pfam" id="PF02355">
    <property type="entry name" value="SecD_SecF_C"/>
    <property type="match status" value="1"/>
</dbReference>
<organism evidence="13 14">
    <name type="scientific">Candidatus Nealsonbacteria bacterium CG23_combo_of_CG06-09_8_20_14_all_39_17</name>
    <dbReference type="NCBI Taxonomy" id="1974722"/>
    <lineage>
        <taxon>Bacteria</taxon>
        <taxon>Candidatus Nealsoniibacteriota</taxon>
    </lineage>
</organism>
<comment type="subunit">
    <text evidence="9">Forms a complex with SecF. Part of the essential Sec protein translocation apparatus which comprises SecA, SecYEG and auxiliary proteins SecDF. Other proteins may also be involved.</text>
</comment>
<feature type="domain" description="Protein translocase subunit SecDF P1" evidence="11">
    <location>
        <begin position="94"/>
        <end position="149"/>
    </location>
</feature>
<dbReference type="InterPro" id="IPR048634">
    <property type="entry name" value="SecD_SecF_C"/>
</dbReference>
<dbReference type="FunFam" id="1.20.1640.10:FF:000004">
    <property type="entry name" value="Protein translocase subunit SecD"/>
    <property type="match status" value="1"/>
</dbReference>
<dbReference type="Gene3D" id="3.30.1360.200">
    <property type="match status" value="1"/>
</dbReference>
<dbReference type="Pfam" id="PF21760">
    <property type="entry name" value="SecD_1st"/>
    <property type="match status" value="1"/>
</dbReference>
<dbReference type="Pfam" id="PF22599">
    <property type="entry name" value="SecDF_P1_head"/>
    <property type="match status" value="1"/>
</dbReference>
<dbReference type="AlphaFoldDB" id="A0A2G9YUX9"/>
<keyword evidence="8 9" id="KW-0472">Membrane</keyword>